<dbReference type="PROSITE" id="PS51257">
    <property type="entry name" value="PROKAR_LIPOPROTEIN"/>
    <property type="match status" value="1"/>
</dbReference>
<name>A0A4S3MA59_9RHOB</name>
<organism evidence="1 2">
    <name type="scientific">Thalassobius vesicularis</name>
    <dbReference type="NCBI Taxonomy" id="1294297"/>
    <lineage>
        <taxon>Bacteria</taxon>
        <taxon>Pseudomonadati</taxon>
        <taxon>Pseudomonadota</taxon>
        <taxon>Alphaproteobacteria</taxon>
        <taxon>Rhodobacterales</taxon>
        <taxon>Roseobacteraceae</taxon>
        <taxon>Thalassovita</taxon>
    </lineage>
</organism>
<evidence type="ECO:0008006" key="3">
    <source>
        <dbReference type="Google" id="ProtNLM"/>
    </source>
</evidence>
<proteinExistence type="predicted"/>
<dbReference type="Proteomes" id="UP000306113">
    <property type="component" value="Unassembled WGS sequence"/>
</dbReference>
<keyword evidence="2" id="KW-1185">Reference proteome</keyword>
<evidence type="ECO:0000313" key="2">
    <source>
        <dbReference type="Proteomes" id="UP000306113"/>
    </source>
</evidence>
<dbReference type="EMBL" id="SSMD01000003">
    <property type="protein sequence ID" value="THD74968.1"/>
    <property type="molecule type" value="Genomic_DNA"/>
</dbReference>
<evidence type="ECO:0000313" key="1">
    <source>
        <dbReference type="EMBL" id="THD74968.1"/>
    </source>
</evidence>
<sequence length="148" mass="15955">MRQYLFVSASLALLAGCVPVEVYHKAGASLSRLQADETACQVDALKQVPVARMTRITPIRTLPREVCNGAGKCRVVYMEFGGEVETYDANLDLRKKVEAQCMANKGYSQIELPMCETAPATLPGKVPALASNSCAVRTKTGYRVATPG</sequence>
<gene>
    <name evidence="1" type="ORF">E7681_08415</name>
</gene>
<protein>
    <recommendedName>
        <fullName evidence="3">Lipoprotein</fullName>
    </recommendedName>
</protein>
<dbReference type="OrthoDB" id="7274329at2"/>
<reference evidence="1 2" key="1">
    <citation type="submission" date="2019-04" db="EMBL/GenBank/DDBJ databases">
        <title>Draft genome sequence of Youngimonas vesicularis.</title>
        <authorList>
            <person name="Hameed A."/>
        </authorList>
    </citation>
    <scope>NUCLEOTIDE SEQUENCE [LARGE SCALE GENOMIC DNA]</scope>
    <source>
        <strain evidence="1 2">CC-AMW-E</strain>
    </source>
</reference>
<dbReference type="RefSeq" id="WP_136338824.1">
    <property type="nucleotide sequence ID" value="NZ_SSMD01000003.1"/>
</dbReference>
<comment type="caution">
    <text evidence="1">The sequence shown here is derived from an EMBL/GenBank/DDBJ whole genome shotgun (WGS) entry which is preliminary data.</text>
</comment>
<dbReference type="AlphaFoldDB" id="A0A4S3MA59"/>
<accession>A0A4S3MA59</accession>